<dbReference type="RefSeq" id="WP_166150969.1">
    <property type="nucleotide sequence ID" value="NZ_JAANYN010000014.1"/>
</dbReference>
<proteinExistence type="predicted"/>
<dbReference type="EMBL" id="JAANYN010000014">
    <property type="protein sequence ID" value="NHE59497.1"/>
    <property type="molecule type" value="Genomic_DNA"/>
</dbReference>
<evidence type="ECO:0000313" key="3">
    <source>
        <dbReference type="Proteomes" id="UP000649799"/>
    </source>
</evidence>
<feature type="signal peptide" evidence="1">
    <location>
        <begin position="1"/>
        <end position="24"/>
    </location>
</feature>
<name>A0ABX0HH70_9BACT</name>
<gene>
    <name evidence="2" type="ORF">G9Q97_22030</name>
</gene>
<sequence>MKNLTLLFCLFILLIFAGTTTVNAQMHVGVYQGGILNHIGLGTNPEKQIFGEARILAGDVVNPFIGLELMGQYNLKQTDWYNAHAGLMLGYTEFDDGRFGLPVGLSFKPIAAHRQFAVVMEGTPMYAFNFTFRALIGLRYTFSKAD</sequence>
<feature type="chain" id="PRO_5046993353" description="Outer membrane protein beta-barrel domain-containing protein" evidence="1">
    <location>
        <begin position="25"/>
        <end position="146"/>
    </location>
</feature>
<evidence type="ECO:0008006" key="4">
    <source>
        <dbReference type="Google" id="ProtNLM"/>
    </source>
</evidence>
<dbReference type="Proteomes" id="UP000649799">
    <property type="component" value="Unassembled WGS sequence"/>
</dbReference>
<comment type="caution">
    <text evidence="2">The sequence shown here is derived from an EMBL/GenBank/DDBJ whole genome shotgun (WGS) entry which is preliminary data.</text>
</comment>
<keyword evidence="3" id="KW-1185">Reference proteome</keyword>
<organism evidence="2 3">
    <name type="scientific">Cyclobacterium plantarum</name>
    <dbReference type="NCBI Taxonomy" id="2716263"/>
    <lineage>
        <taxon>Bacteria</taxon>
        <taxon>Pseudomonadati</taxon>
        <taxon>Bacteroidota</taxon>
        <taxon>Cytophagia</taxon>
        <taxon>Cytophagales</taxon>
        <taxon>Cyclobacteriaceae</taxon>
        <taxon>Cyclobacterium</taxon>
    </lineage>
</organism>
<protein>
    <recommendedName>
        <fullName evidence="4">Outer membrane protein beta-barrel domain-containing protein</fullName>
    </recommendedName>
</protein>
<keyword evidence="1" id="KW-0732">Signal</keyword>
<evidence type="ECO:0000256" key="1">
    <source>
        <dbReference type="SAM" id="SignalP"/>
    </source>
</evidence>
<reference evidence="2 3" key="1">
    <citation type="submission" date="2020-03" db="EMBL/GenBank/DDBJ databases">
        <title>Cyclobacterium plantarum sp. nov., a marine bacterium isolated from a coastal-marine wetland.</title>
        <authorList>
            <person name="Sanchez-Porro C."/>
            <person name="Ventosa A."/>
            <person name="Amoozegar M."/>
        </authorList>
    </citation>
    <scope>NUCLEOTIDE SEQUENCE [LARGE SCALE GENOMIC DNA]</scope>
    <source>
        <strain evidence="2 3">GBPx2</strain>
    </source>
</reference>
<evidence type="ECO:0000313" key="2">
    <source>
        <dbReference type="EMBL" id="NHE59497.1"/>
    </source>
</evidence>
<accession>A0ABX0HH70</accession>